<evidence type="ECO:0000313" key="4">
    <source>
        <dbReference type="Proteomes" id="UP000008827"/>
    </source>
</evidence>
<keyword evidence="4" id="KW-1185">Reference proteome</keyword>
<dbReference type="InterPro" id="IPR002156">
    <property type="entry name" value="RNaseH_domain"/>
</dbReference>
<protein>
    <recommendedName>
        <fullName evidence="1">RNase H type-1 domain-containing protein</fullName>
    </recommendedName>
</protein>
<sequence length="102" mass="11401">MCLLGVTNCNIFFFFPSFCVRSLDSAKPCSHWFIVVLWSVITALKLAKEKGVSQLWIETDCTPVMDCILNKRVQKGVPFAPLVESILELMTNFDGSSLPLLS</sequence>
<dbReference type="SMR" id="K7L9X0"/>
<evidence type="ECO:0000313" key="3">
    <source>
        <dbReference type="EnsemblPlants" id="KRH45985"/>
    </source>
</evidence>
<gene>
    <name evidence="2" type="ORF">GLYMA_08G304600</name>
</gene>
<dbReference type="GO" id="GO:0004523">
    <property type="term" value="F:RNA-DNA hybrid ribonuclease activity"/>
    <property type="evidence" value="ECO:0007669"/>
    <property type="project" value="InterPro"/>
</dbReference>
<feature type="domain" description="RNase H type-1" evidence="1">
    <location>
        <begin position="26"/>
        <end position="96"/>
    </location>
</feature>
<dbReference type="GO" id="GO:0003676">
    <property type="term" value="F:nucleic acid binding"/>
    <property type="evidence" value="ECO:0007669"/>
    <property type="project" value="InterPro"/>
</dbReference>
<organism evidence="2">
    <name type="scientific">Glycine max</name>
    <name type="common">Soybean</name>
    <name type="synonym">Glycine hispida</name>
    <dbReference type="NCBI Taxonomy" id="3847"/>
    <lineage>
        <taxon>Eukaryota</taxon>
        <taxon>Viridiplantae</taxon>
        <taxon>Streptophyta</taxon>
        <taxon>Embryophyta</taxon>
        <taxon>Tracheophyta</taxon>
        <taxon>Spermatophyta</taxon>
        <taxon>Magnoliopsida</taxon>
        <taxon>eudicotyledons</taxon>
        <taxon>Gunneridae</taxon>
        <taxon>Pentapetalae</taxon>
        <taxon>rosids</taxon>
        <taxon>fabids</taxon>
        <taxon>Fabales</taxon>
        <taxon>Fabaceae</taxon>
        <taxon>Papilionoideae</taxon>
        <taxon>50 kb inversion clade</taxon>
        <taxon>NPAAA clade</taxon>
        <taxon>indigoferoid/millettioid clade</taxon>
        <taxon>Phaseoleae</taxon>
        <taxon>Glycine</taxon>
        <taxon>Glycine subgen. Soja</taxon>
    </lineage>
</organism>
<dbReference type="Gene3D" id="3.30.420.10">
    <property type="entry name" value="Ribonuclease H-like superfamily/Ribonuclease H"/>
    <property type="match status" value="1"/>
</dbReference>
<dbReference type="STRING" id="3847.K7L9X0"/>
<name>K7L9X0_SOYBN</name>
<proteinExistence type="predicted"/>
<reference evidence="2 3" key="1">
    <citation type="journal article" date="2010" name="Nature">
        <title>Genome sequence of the palaeopolyploid soybean.</title>
        <authorList>
            <person name="Schmutz J."/>
            <person name="Cannon S.B."/>
            <person name="Schlueter J."/>
            <person name="Ma J."/>
            <person name="Mitros T."/>
            <person name="Nelson W."/>
            <person name="Hyten D.L."/>
            <person name="Song Q."/>
            <person name="Thelen J.J."/>
            <person name="Cheng J."/>
            <person name="Xu D."/>
            <person name="Hellsten U."/>
            <person name="May G.D."/>
            <person name="Yu Y."/>
            <person name="Sakurai T."/>
            <person name="Umezawa T."/>
            <person name="Bhattacharyya M.K."/>
            <person name="Sandhu D."/>
            <person name="Valliyodan B."/>
            <person name="Lindquist E."/>
            <person name="Peto M."/>
            <person name="Grant D."/>
            <person name="Shu S."/>
            <person name="Goodstein D."/>
            <person name="Barry K."/>
            <person name="Futrell-Griggs M."/>
            <person name="Abernathy B."/>
            <person name="Du J."/>
            <person name="Tian Z."/>
            <person name="Zhu L."/>
            <person name="Gill N."/>
            <person name="Joshi T."/>
            <person name="Libault M."/>
            <person name="Sethuraman A."/>
            <person name="Zhang X.-C."/>
            <person name="Shinozaki K."/>
            <person name="Nguyen H.T."/>
            <person name="Wing R.A."/>
            <person name="Cregan P."/>
            <person name="Specht J."/>
            <person name="Grimwood J."/>
            <person name="Rokhsar D."/>
            <person name="Stacey G."/>
            <person name="Shoemaker R.C."/>
            <person name="Jackson S.A."/>
        </authorList>
    </citation>
    <scope>NUCLEOTIDE SEQUENCE</scope>
    <source>
        <strain evidence="3">cv. Williams 82</strain>
        <tissue evidence="2">Callus</tissue>
    </source>
</reference>
<dbReference type="InterPro" id="IPR036397">
    <property type="entry name" value="RNaseH_sf"/>
</dbReference>
<dbReference type="AlphaFoldDB" id="K7L9X0"/>
<dbReference type="SUPFAM" id="SSF53098">
    <property type="entry name" value="Ribonuclease H-like"/>
    <property type="match status" value="1"/>
</dbReference>
<dbReference type="PaxDb" id="3847-GLYMA08G41705.1"/>
<dbReference type="InterPro" id="IPR012337">
    <property type="entry name" value="RNaseH-like_sf"/>
</dbReference>
<dbReference type="Gramene" id="KRH45985">
    <property type="protein sequence ID" value="KRH45985"/>
    <property type="gene ID" value="GLYMA_08G304600"/>
</dbReference>
<dbReference type="EMBL" id="CM000841">
    <property type="protein sequence ID" value="KRH45985.1"/>
    <property type="molecule type" value="Genomic_DNA"/>
</dbReference>
<dbReference type="Proteomes" id="UP000008827">
    <property type="component" value="Chromosome 8"/>
</dbReference>
<dbReference type="InParanoid" id="K7L9X0"/>
<accession>K7L9X0</accession>
<dbReference type="HOGENOM" id="CLU_2282556_0_0_1"/>
<reference evidence="2" key="3">
    <citation type="submission" date="2018-07" db="EMBL/GenBank/DDBJ databases">
        <title>WGS assembly of Glycine max.</title>
        <authorList>
            <person name="Schmutz J."/>
            <person name="Cannon S."/>
            <person name="Schlueter J."/>
            <person name="Ma J."/>
            <person name="Mitros T."/>
            <person name="Nelson W."/>
            <person name="Hyten D."/>
            <person name="Song Q."/>
            <person name="Thelen J."/>
            <person name="Cheng J."/>
            <person name="Xu D."/>
            <person name="Hellsten U."/>
            <person name="May G."/>
            <person name="Yu Y."/>
            <person name="Sakurai T."/>
            <person name="Umezawa T."/>
            <person name="Bhattacharyya M."/>
            <person name="Sandhu D."/>
            <person name="Valliyodan B."/>
            <person name="Lindquist E."/>
            <person name="Peto M."/>
            <person name="Grant D."/>
            <person name="Shu S."/>
            <person name="Goodstein D."/>
            <person name="Barry K."/>
            <person name="Futrell-Griggs M."/>
            <person name="Abernathy B."/>
            <person name="Du J."/>
            <person name="Tian Z."/>
            <person name="Zhu L."/>
            <person name="Gill N."/>
            <person name="Joshi T."/>
            <person name="Libault M."/>
            <person name="Sethuraman A."/>
            <person name="Zhang X."/>
            <person name="Shinozaki K."/>
            <person name="Nguyen H."/>
            <person name="Wing R."/>
            <person name="Cregan P."/>
            <person name="Specht J."/>
            <person name="Grimwood J."/>
            <person name="Rokhsar D."/>
            <person name="Stacey G."/>
            <person name="Shoemaker R."/>
            <person name="Jackson S."/>
        </authorList>
    </citation>
    <scope>NUCLEOTIDE SEQUENCE</scope>
    <source>
        <tissue evidence="2">Callus</tissue>
    </source>
</reference>
<evidence type="ECO:0000313" key="2">
    <source>
        <dbReference type="EMBL" id="KRH45985.1"/>
    </source>
</evidence>
<dbReference type="Pfam" id="PF13456">
    <property type="entry name" value="RVT_3"/>
    <property type="match status" value="1"/>
</dbReference>
<reference evidence="3" key="2">
    <citation type="submission" date="2018-02" db="UniProtKB">
        <authorList>
            <consortium name="EnsemblPlants"/>
        </authorList>
    </citation>
    <scope>IDENTIFICATION</scope>
    <source>
        <strain evidence="3">Williams 82</strain>
    </source>
</reference>
<dbReference type="EnsemblPlants" id="KRH45985">
    <property type="protein sequence ID" value="KRH45985"/>
    <property type="gene ID" value="GLYMA_08G304600"/>
</dbReference>
<evidence type="ECO:0000259" key="1">
    <source>
        <dbReference type="Pfam" id="PF13456"/>
    </source>
</evidence>